<evidence type="ECO:0000256" key="4">
    <source>
        <dbReference type="ARBA" id="ARBA00023136"/>
    </source>
</evidence>
<dbReference type="GO" id="GO:0005886">
    <property type="term" value="C:plasma membrane"/>
    <property type="evidence" value="ECO:0007669"/>
    <property type="project" value="TreeGrafter"/>
</dbReference>
<keyword evidence="3 5" id="KW-1133">Transmembrane helix</keyword>
<name>A0A9D9H857_9BACT</name>
<evidence type="ECO:0000256" key="2">
    <source>
        <dbReference type="ARBA" id="ARBA00022692"/>
    </source>
</evidence>
<reference evidence="8" key="2">
    <citation type="journal article" date="2021" name="PeerJ">
        <title>Extensive microbial diversity within the chicken gut microbiome revealed by metagenomics and culture.</title>
        <authorList>
            <person name="Gilroy R."/>
            <person name="Ravi A."/>
            <person name="Getino M."/>
            <person name="Pursley I."/>
            <person name="Horton D.L."/>
            <person name="Alikhan N.F."/>
            <person name="Baker D."/>
            <person name="Gharbi K."/>
            <person name="Hall N."/>
            <person name="Watson M."/>
            <person name="Adriaenssens E.M."/>
            <person name="Foster-Nyarko E."/>
            <person name="Jarju S."/>
            <person name="Secka A."/>
            <person name="Antonio M."/>
            <person name="Oren A."/>
            <person name="Chaudhuri R.R."/>
            <person name="La Ragione R."/>
            <person name="Hildebrand F."/>
            <person name="Pallen M.J."/>
        </authorList>
    </citation>
    <scope>NUCLEOTIDE SEQUENCE</scope>
    <source>
        <strain evidence="8">D5-748</strain>
    </source>
</reference>
<dbReference type="EMBL" id="JADIMO010000032">
    <property type="protein sequence ID" value="MBO8444630.1"/>
    <property type="molecule type" value="Genomic_DNA"/>
</dbReference>
<keyword evidence="8" id="KW-0378">Hydrolase</keyword>
<keyword evidence="8" id="KW-0645">Protease</keyword>
<feature type="transmembrane region" description="Helical" evidence="5">
    <location>
        <begin position="54"/>
        <end position="71"/>
    </location>
</feature>
<dbReference type="Gene3D" id="2.40.50.140">
    <property type="entry name" value="Nucleic acid-binding proteins"/>
    <property type="match status" value="1"/>
</dbReference>
<keyword evidence="4 5" id="KW-0472">Membrane</keyword>
<dbReference type="PANTHER" id="PTHR33507:SF3">
    <property type="entry name" value="INNER MEMBRANE PROTEIN YBBJ"/>
    <property type="match status" value="1"/>
</dbReference>
<sequence>MAFIIILIAVGLVLMLAEILLIPGVGVAGILGLISLGGSCFYAFHEFGPETGTIVTVVNVVLLVALTVYVLRAKTWKKLALNTNIDSKIQFFDENTLAVGDTGKTITRLAPMGTAKIGENSYEVKSLEGIIDPGTEVEIVMIEDNRIYVKPVEKDF</sequence>
<feature type="transmembrane region" description="Helical" evidence="5">
    <location>
        <begin position="7"/>
        <end position="34"/>
    </location>
</feature>
<keyword evidence="2 5" id="KW-0812">Transmembrane</keyword>
<feature type="domain" description="NfeD integral membrane" evidence="7">
    <location>
        <begin position="5"/>
        <end position="70"/>
    </location>
</feature>
<dbReference type="Pfam" id="PF01957">
    <property type="entry name" value="NfeD"/>
    <property type="match status" value="1"/>
</dbReference>
<dbReference type="InterPro" id="IPR012340">
    <property type="entry name" value="NA-bd_OB-fold"/>
</dbReference>
<feature type="domain" description="NfeD-like C-terminal" evidence="6">
    <location>
        <begin position="99"/>
        <end position="151"/>
    </location>
</feature>
<dbReference type="InterPro" id="IPR052165">
    <property type="entry name" value="Membrane_assoc_protease"/>
</dbReference>
<evidence type="ECO:0000259" key="7">
    <source>
        <dbReference type="Pfam" id="PF24961"/>
    </source>
</evidence>
<evidence type="ECO:0000256" key="1">
    <source>
        <dbReference type="ARBA" id="ARBA00004141"/>
    </source>
</evidence>
<gene>
    <name evidence="8" type="ORF">IAC23_02900</name>
</gene>
<dbReference type="PANTHER" id="PTHR33507">
    <property type="entry name" value="INNER MEMBRANE PROTEIN YBBJ"/>
    <property type="match status" value="1"/>
</dbReference>
<dbReference type="Proteomes" id="UP000823619">
    <property type="component" value="Unassembled WGS sequence"/>
</dbReference>
<organism evidence="8 9">
    <name type="scientific">Candidatus Cryptobacteroides merdavium</name>
    <dbReference type="NCBI Taxonomy" id="2840769"/>
    <lineage>
        <taxon>Bacteria</taxon>
        <taxon>Pseudomonadati</taxon>
        <taxon>Bacteroidota</taxon>
        <taxon>Bacteroidia</taxon>
        <taxon>Bacteroidales</taxon>
        <taxon>Candidatus Cryptobacteroides</taxon>
    </lineage>
</organism>
<dbReference type="AlphaFoldDB" id="A0A9D9H857"/>
<evidence type="ECO:0000256" key="5">
    <source>
        <dbReference type="SAM" id="Phobius"/>
    </source>
</evidence>
<dbReference type="InterPro" id="IPR002810">
    <property type="entry name" value="NfeD-like_C"/>
</dbReference>
<evidence type="ECO:0000259" key="6">
    <source>
        <dbReference type="Pfam" id="PF01957"/>
    </source>
</evidence>
<dbReference type="GO" id="GO:0008233">
    <property type="term" value="F:peptidase activity"/>
    <property type="evidence" value="ECO:0007669"/>
    <property type="project" value="UniProtKB-KW"/>
</dbReference>
<comment type="subcellular location">
    <subcellularLocation>
        <location evidence="1">Membrane</location>
        <topology evidence="1">Multi-pass membrane protein</topology>
    </subcellularLocation>
</comment>
<dbReference type="Pfam" id="PF24961">
    <property type="entry name" value="NfeD_membrane"/>
    <property type="match status" value="1"/>
</dbReference>
<comment type="caution">
    <text evidence="8">The sequence shown here is derived from an EMBL/GenBank/DDBJ whole genome shotgun (WGS) entry which is preliminary data.</text>
</comment>
<evidence type="ECO:0000256" key="3">
    <source>
        <dbReference type="ARBA" id="ARBA00022989"/>
    </source>
</evidence>
<dbReference type="InterPro" id="IPR056739">
    <property type="entry name" value="NfeD_membrane"/>
</dbReference>
<evidence type="ECO:0000313" key="9">
    <source>
        <dbReference type="Proteomes" id="UP000823619"/>
    </source>
</evidence>
<reference evidence="8" key="1">
    <citation type="submission" date="2020-10" db="EMBL/GenBank/DDBJ databases">
        <authorList>
            <person name="Gilroy R."/>
        </authorList>
    </citation>
    <scope>NUCLEOTIDE SEQUENCE</scope>
    <source>
        <strain evidence="8">D5-748</strain>
    </source>
</reference>
<evidence type="ECO:0000313" key="8">
    <source>
        <dbReference type="EMBL" id="MBO8444630.1"/>
    </source>
</evidence>
<protein>
    <submittedName>
        <fullName evidence="8">Serine protease</fullName>
    </submittedName>
</protein>
<dbReference type="GO" id="GO:0006508">
    <property type="term" value="P:proteolysis"/>
    <property type="evidence" value="ECO:0007669"/>
    <property type="project" value="UniProtKB-KW"/>
</dbReference>
<proteinExistence type="predicted"/>
<accession>A0A9D9H857</accession>